<dbReference type="NCBIfam" id="TIGR01167">
    <property type="entry name" value="LPXTG_anchor"/>
    <property type="match status" value="1"/>
</dbReference>
<dbReference type="PANTHER" id="PTHR34720:SF9">
    <property type="entry name" value="BLR4714 PROTEIN"/>
    <property type="match status" value="1"/>
</dbReference>
<dbReference type="SUPFAM" id="SSF49478">
    <property type="entry name" value="Cna protein B-type domain"/>
    <property type="match status" value="1"/>
</dbReference>
<dbReference type="SUPFAM" id="SSF49373">
    <property type="entry name" value="Invasin/intimin cell-adhesion fragments"/>
    <property type="match status" value="1"/>
</dbReference>
<dbReference type="Proteomes" id="UP000663802">
    <property type="component" value="Unassembled WGS sequence"/>
</dbReference>
<feature type="domain" description="Cadherin" evidence="3">
    <location>
        <begin position="1041"/>
        <end position="1151"/>
    </location>
</feature>
<dbReference type="InterPro" id="IPR013783">
    <property type="entry name" value="Ig-like_fold"/>
</dbReference>
<dbReference type="Gene3D" id="2.60.40.1120">
    <property type="entry name" value="Carboxypeptidase-like, regulatory domain"/>
    <property type="match status" value="3"/>
</dbReference>
<evidence type="ECO:0000259" key="4">
    <source>
        <dbReference type="PROSITE" id="PS51127"/>
    </source>
</evidence>
<dbReference type="RefSeq" id="WP_206871956.1">
    <property type="nucleotide sequence ID" value="NZ_BMBA01000006.1"/>
</dbReference>
<dbReference type="InterPro" id="IPR015919">
    <property type="entry name" value="Cadherin-like_sf"/>
</dbReference>
<feature type="domain" description="Cadherin" evidence="3">
    <location>
        <begin position="1245"/>
        <end position="1355"/>
    </location>
</feature>
<reference evidence="5 6" key="1">
    <citation type="journal article" date="2021" name="Int. J. Syst. Evol. Microbiol.">
        <title>Clostridium zeae sp. nov., isolated from corn silage.</title>
        <authorList>
            <person name="Kobayashi H."/>
            <person name="Tanizawa Y."/>
            <person name="Yagura M."/>
            <person name="Sakamoto M."/>
            <person name="Ohkuma M."/>
            <person name="Tohno M."/>
        </authorList>
    </citation>
    <scope>NUCLEOTIDE SEQUENCE [LARGE SCALE GENOMIC DNA]</scope>
    <source>
        <strain evidence="5 6">CSC2</strain>
    </source>
</reference>
<dbReference type="InterPro" id="IPR008969">
    <property type="entry name" value="CarboxyPept-like_regulatory"/>
</dbReference>
<dbReference type="Gene3D" id="2.60.40.2810">
    <property type="match status" value="2"/>
</dbReference>
<dbReference type="Gene3D" id="2.60.40.10">
    <property type="entry name" value="Immunoglobulins"/>
    <property type="match status" value="1"/>
</dbReference>
<dbReference type="Pfam" id="PF13620">
    <property type="entry name" value="CarboxypepD_reg"/>
    <property type="match status" value="1"/>
</dbReference>
<dbReference type="EMBL" id="BMBA01000006">
    <property type="protein sequence ID" value="GFZ33597.1"/>
    <property type="molecule type" value="Genomic_DNA"/>
</dbReference>
<feature type="domain" description="Cadherin" evidence="3">
    <location>
        <begin position="855"/>
        <end position="947"/>
    </location>
</feature>
<dbReference type="InterPro" id="IPR041690">
    <property type="entry name" value="Cadherin_5"/>
</dbReference>
<dbReference type="Gene3D" id="2.60.40.3440">
    <property type="match status" value="4"/>
</dbReference>
<keyword evidence="2" id="KW-0472">Membrane</keyword>
<dbReference type="InterPro" id="IPR003344">
    <property type="entry name" value="Big_1_dom"/>
</dbReference>
<comment type="similarity">
    <text evidence="1">Belongs to the intimin/invasin family.</text>
</comment>
<dbReference type="SUPFAM" id="SSF49464">
    <property type="entry name" value="Carboxypeptidase regulatory domain-like"/>
    <property type="match status" value="1"/>
</dbReference>
<dbReference type="PROSITE" id="PS50268">
    <property type="entry name" value="CADHERIN_2"/>
    <property type="match status" value="4"/>
</dbReference>
<feature type="domain" description="Big-1" evidence="4">
    <location>
        <begin position="1737"/>
        <end position="1838"/>
    </location>
</feature>
<feature type="transmembrane region" description="Helical" evidence="2">
    <location>
        <begin position="2171"/>
        <end position="2190"/>
    </location>
</feature>
<dbReference type="Pfam" id="PF17963">
    <property type="entry name" value="Big_9"/>
    <property type="match status" value="6"/>
</dbReference>
<gene>
    <name evidence="5" type="ORF">CSC2_41230</name>
</gene>
<dbReference type="SMART" id="SM00634">
    <property type="entry name" value="BID_1"/>
    <property type="match status" value="1"/>
</dbReference>
<sequence>MLRNKKKLMVLIALAATVYNGYLHTTVVKAEGSRELVNTYNQATNQYVNNGGYRPFLWASDATTAGITRRTTFNVYAQQGETINFGSSVAQTGSILVKKPGATSWTSYTVSSSASKAGYIENVAEEKIGPNAGGYVPITLTVGATETGIWQFQFVGPTGTTSNPTFQKGSSEFLIAQKSTIAAWDVTVKDSAGNEKKGRMYAPYIAMIMGTNSTTNSNATSTSNAEKVLNNDFYVLTKDGYVYQTSMNGIDPNGFIFWSNNRGFIDKTNDKTLYHSIMNADAATADTLGNILGNIAPQLPTDPDTETNITHKVFVNNPNKDLPSNLSPVAIAPAVPENFSFKGSSNVDLKTNVSTGGTFTFIADKACSYRLTINTDGSEGYNLSTDTVIENVCRAGVNTITWDGKDKNGNKLPVGTYTAQLIMKGGEYHFPILDAEYNPFGIKVKLINAPGYSDPEAYADKYKVYYDESNYTSANGTSVNLDASNLTYHINQVLGLSGIDSSQGAHGYFNNYGNGKGIDTWTYFPGTPVALSFDVTPISSNITKSSAEDTDIPFTTTDFTNKFTDGATNLLNKIKVVDLPANGTLKLNGTPVTTGQEILVLNLSGLTFTPNKDWNGNTSFSWNGSNGAFYSANNASVNITVAPVNDAPVANDDTVSTNVNTSVDLNALSNDTDAENNTLNITSITEPEHGTAVINSNGTIKYIPDENYHGPDSFTYTINDGQGGSATGTVNITVNAVNNIPTVSDIYKIGPEDANIVFSINDFISKFSDSDEDVLTKIKIASLPSNGVLKLNGEIVEIGQEIPLLQLSKLTFTPNSDWNGTTSFQWNGNDGTVYANENGTVNITITPVNDAPKAEADTATLSEDGTVKVSVLTNDSDVDRDTLTITSVTKPAHGTAVINPDGTISYTPDSNYNGTDSFSYTVSDSHGGTATATVSINVNAVNDAPTVGNIDKNGPEDTDITFTSGDFSTKFTDIDGNSLIKIKIASLPSNGILKLNGVSIIAGQEILASDLSKLTFTPNSNWNGTTSFQWNGNDGIAYAAENGTVNITITPVNDAPVAAADTATVSEDGAVKISVLTNDSDVDRDTLTITSVTKPEHGTAVINEDGTISYTPDHNYNGTDSFSYTISDGNGGTATTTVSINVNEVNDAPAVGNISKNGPEDADINFTSGDFSTKFTDIDGDSLVKIKIVTLPSNGVLKLNGVSITVGQEILTSDLSKLTFTPNSDWNGTTSFQWNGNDGIAYAAENGTVSMTITPVNDVPVAAADTATVSEDGAVKVSVLTNDSDVDRDTLTITSVTKPAHGTAVINPDGTISYTPDHNYNGTDSFSYTISDGNGGTATTTVSINVNEVNDAPAVGIISKSGPEDTNINFTSGDFSTKFTDIDGDSLVKIKIASLPSNGILKLNGVSIIAGQEILTSDLSKLTFTPNSDWNGTTSFQWNGNDGTVYANENGTVNITITPVNDAPKAEADTATVSEDGTVKVSVLTNDSDVDRDTLTITSVTKPEHGTAVINEDGTIGYTPDANYNGTDSFSYTISDGHGGTDTATVSINVNAVNDAPTVPNYNRVTPYNVAVTGKVIGNDIDGDGLEYSLKTIPAKGYAEVDKTGVWTYVPNINYVGTDSFTVEVNDGHGGKVISTIYIEVKDKANLVGTVINITTGKNVPNTAIQLSDQSGHVIYTTTTDSNGNYIINNVKLGIYGFKVSNPSYEAQSIDFDVEPTSETNYTVRRDFQVHEAVGYSLSLTSNPTTILGDGKSTSVLSAKVVDKNNNPVVNVEVNFSAAEGTFPNGTVAITDKNGVARILFKSSKVDGTKNRNIHVKATVNDTAHNLQVSDQIVMVFEPGIISGLVVDNETGLPVNNAIVEVSKDFDGDGIDDFYSKMITGADGKYSIAIPKGNVQYKISITKPVKVGDSYVNVKFTQNNQTGNITGTGNEDYSSVNTAAGVILVKQPNGNVSLLSDSSVFSVEVVNKSDSSSLDKGKISLNNGVFEAEGLEKGKVYNVAINYTFPSGEKIVVGSVNVTVDSDGQINLSSALIDPYGTITDALTKNNIDGAKVQLYYADTARNRAAGRTPNTLVNLPKVPGFAPADNLNPQMDDINGKYAFMVFPDADYYLVVTKDGYDTFTSETISVEKEIVKRDIQMNEQKKQPDKQNNEPTKIVAELPKTGSPIGSEVISLIGFIALVSGIGVLSVAKKKN</sequence>
<feature type="domain" description="Cadherin" evidence="3">
    <location>
        <begin position="1467"/>
        <end position="1562"/>
    </location>
</feature>
<evidence type="ECO:0008006" key="7">
    <source>
        <dbReference type="Google" id="ProtNLM"/>
    </source>
</evidence>
<name>A0ABQ1EFN8_9CLOT</name>
<evidence type="ECO:0000313" key="5">
    <source>
        <dbReference type="EMBL" id="GFZ33597.1"/>
    </source>
</evidence>
<dbReference type="PROSITE" id="PS51127">
    <property type="entry name" value="BIG1"/>
    <property type="match status" value="1"/>
</dbReference>
<dbReference type="Gene3D" id="2.60.40.4070">
    <property type="match status" value="1"/>
</dbReference>
<proteinExistence type="inferred from homology"/>
<dbReference type="SUPFAM" id="SSF49313">
    <property type="entry name" value="Cadherin-like"/>
    <property type="match status" value="1"/>
</dbReference>
<keyword evidence="2" id="KW-1133">Transmembrane helix</keyword>
<dbReference type="NCBIfam" id="NF012211">
    <property type="entry name" value="tand_rpt_95"/>
    <property type="match status" value="11"/>
</dbReference>
<dbReference type="Pfam" id="PF17892">
    <property type="entry name" value="Cadherin_5"/>
    <property type="match status" value="4"/>
</dbReference>
<evidence type="ECO:0000256" key="2">
    <source>
        <dbReference type="SAM" id="Phobius"/>
    </source>
</evidence>
<accession>A0ABQ1EFN8</accession>
<dbReference type="InterPro" id="IPR008964">
    <property type="entry name" value="Invasin/intimin_cell_adhesion"/>
</dbReference>
<comment type="caution">
    <text evidence="5">The sequence shown here is derived from an EMBL/GenBank/DDBJ whole genome shotgun (WGS) entry which is preliminary data.</text>
</comment>
<evidence type="ECO:0000313" key="6">
    <source>
        <dbReference type="Proteomes" id="UP000663802"/>
    </source>
</evidence>
<organism evidence="5 6">
    <name type="scientific">Clostridium zeae</name>
    <dbReference type="NCBI Taxonomy" id="2759022"/>
    <lineage>
        <taxon>Bacteria</taxon>
        <taxon>Bacillati</taxon>
        <taxon>Bacillota</taxon>
        <taxon>Clostridia</taxon>
        <taxon>Eubacteriales</taxon>
        <taxon>Clostridiaceae</taxon>
        <taxon>Clostridium</taxon>
    </lineage>
</organism>
<keyword evidence="6" id="KW-1185">Reference proteome</keyword>
<evidence type="ECO:0000259" key="3">
    <source>
        <dbReference type="PROSITE" id="PS50268"/>
    </source>
</evidence>
<keyword evidence="2" id="KW-0812">Transmembrane</keyword>
<protein>
    <recommendedName>
        <fullName evidence="7">Tandem-95 repeat protein</fullName>
    </recommendedName>
</protein>
<dbReference type="Pfam" id="PF02369">
    <property type="entry name" value="Big_1"/>
    <property type="match status" value="1"/>
</dbReference>
<dbReference type="PANTHER" id="PTHR34720">
    <property type="entry name" value="MICROCYSTIN DEPENDENT PROTEIN"/>
    <property type="match status" value="1"/>
</dbReference>
<dbReference type="InterPro" id="IPR002126">
    <property type="entry name" value="Cadherin-like_dom"/>
</dbReference>
<evidence type="ECO:0000256" key="1">
    <source>
        <dbReference type="ARBA" id="ARBA00010116"/>
    </source>
</evidence>